<gene>
    <name evidence="1" type="ORF">ABUW04_31940</name>
</gene>
<reference evidence="1 2" key="1">
    <citation type="submission" date="2024-06" db="EMBL/GenBank/DDBJ databases">
        <authorList>
            <person name="Lee S.D."/>
        </authorList>
    </citation>
    <scope>NUCLEOTIDE SEQUENCE [LARGE SCALE GENOMIC DNA]</scope>
    <source>
        <strain evidence="1 2">N1-10</strain>
    </source>
</reference>
<accession>A0ABV6XX65</accession>
<keyword evidence="2" id="KW-1185">Reference proteome</keyword>
<evidence type="ECO:0000313" key="2">
    <source>
        <dbReference type="Proteomes" id="UP001592581"/>
    </source>
</evidence>
<name>A0ABV6XX65_9ACTN</name>
<organism evidence="1 2">
    <name type="scientific">Streptacidiphilus jeojiensis</name>
    <dbReference type="NCBI Taxonomy" id="3229225"/>
    <lineage>
        <taxon>Bacteria</taxon>
        <taxon>Bacillati</taxon>
        <taxon>Actinomycetota</taxon>
        <taxon>Actinomycetes</taxon>
        <taxon>Kitasatosporales</taxon>
        <taxon>Streptomycetaceae</taxon>
        <taxon>Streptacidiphilus</taxon>
    </lineage>
</organism>
<comment type="caution">
    <text evidence="1">The sequence shown here is derived from an EMBL/GenBank/DDBJ whole genome shotgun (WGS) entry which is preliminary data.</text>
</comment>
<dbReference type="Proteomes" id="UP001592581">
    <property type="component" value="Unassembled WGS sequence"/>
</dbReference>
<sequence length="172" mass="19195">MTPMINLLHSPLAMPADQPLTVVYYEDLELSTGVAYRAHVHRSGQQLGIIESCGTGESQFLPADLESYDFNDFRTFVASCLFKGEPATDQQVHEALIEEYEVSLAIAAAAERGRLLAREVTDGFSTTLTTVPRALHPHGHDEAAAQLARLSHRSWEMWTGYRWQRLPQTQPA</sequence>
<dbReference type="RefSeq" id="WP_380567959.1">
    <property type="nucleotide sequence ID" value="NZ_JBEUKS010000014.1"/>
</dbReference>
<evidence type="ECO:0000313" key="1">
    <source>
        <dbReference type="EMBL" id="MFC1442870.1"/>
    </source>
</evidence>
<proteinExistence type="predicted"/>
<protein>
    <submittedName>
        <fullName evidence="1">Uncharacterized protein</fullName>
    </submittedName>
</protein>
<dbReference type="EMBL" id="JBEUKS010000014">
    <property type="protein sequence ID" value="MFC1442870.1"/>
    <property type="molecule type" value="Genomic_DNA"/>
</dbReference>